<proteinExistence type="predicted"/>
<accession>A0ACC1R505</accession>
<keyword evidence="2" id="KW-1185">Reference proteome</keyword>
<reference evidence="1" key="1">
    <citation type="submission" date="2022-07" db="EMBL/GenBank/DDBJ databases">
        <title>Genome Sequence of Lecanicillium saksenae.</title>
        <authorList>
            <person name="Buettner E."/>
        </authorList>
    </citation>
    <scope>NUCLEOTIDE SEQUENCE</scope>
    <source>
        <strain evidence="1">VT-O1</strain>
    </source>
</reference>
<sequence>MITPFQRLCLGPLDHIAPANIPQSIIYLRLKRGVTPQNAFASLHEGLRQTILEFPFLNGLVMWQPQDVPGWRPGQLEVRYKPLSEAPMRQLRFNVLDTQLTFGDLSISGFPLDTFNRQELLWASPFELDFDKGAEVLMAQANFLPGGCLLALSVAAPVSDGTAMLSVTRQWAKYCSAASEKMDGRSDILPENSNERSNLLDFIGRDENTARYESTAPQTFRFIGFDNNEQYSTLSSDLFSADSRLQQCIGSDAAPKLRMKPRLFYLPQSAYTNLRSQCAAELGTSEVSGLHLLCALIWRSLVRAWFSVHSELETGDSGGRPVSALALPFDARPEFFGLLPERFLGNFNFERKVSVPVEELLAGGSSIGRLAKTILAEVKSTTREHLIHAYRLLSEVRDYRLLPQIRASAMVQPSVGIFAPMTLPFNEACFGDHVFGNSGKPEAFRPLMGECDLAFRTCFIIPRKQHGGIEFVITLTEEEADFLCNDGDFSSYAYPLG</sequence>
<gene>
    <name evidence="1" type="ORF">NLG97_g986</name>
</gene>
<comment type="caution">
    <text evidence="1">The sequence shown here is derived from an EMBL/GenBank/DDBJ whole genome shotgun (WGS) entry which is preliminary data.</text>
</comment>
<dbReference type="EMBL" id="JANAKD010000042">
    <property type="protein sequence ID" value="KAJ3498610.1"/>
    <property type="molecule type" value="Genomic_DNA"/>
</dbReference>
<evidence type="ECO:0000313" key="1">
    <source>
        <dbReference type="EMBL" id="KAJ3498610.1"/>
    </source>
</evidence>
<organism evidence="1 2">
    <name type="scientific">Lecanicillium saksenae</name>
    <dbReference type="NCBI Taxonomy" id="468837"/>
    <lineage>
        <taxon>Eukaryota</taxon>
        <taxon>Fungi</taxon>
        <taxon>Dikarya</taxon>
        <taxon>Ascomycota</taxon>
        <taxon>Pezizomycotina</taxon>
        <taxon>Sordariomycetes</taxon>
        <taxon>Hypocreomycetidae</taxon>
        <taxon>Hypocreales</taxon>
        <taxon>Cordycipitaceae</taxon>
        <taxon>Lecanicillium</taxon>
    </lineage>
</organism>
<protein>
    <submittedName>
        <fullName evidence="1">Uncharacterized protein</fullName>
    </submittedName>
</protein>
<dbReference type="Proteomes" id="UP001148737">
    <property type="component" value="Unassembled WGS sequence"/>
</dbReference>
<name>A0ACC1R505_9HYPO</name>
<evidence type="ECO:0000313" key="2">
    <source>
        <dbReference type="Proteomes" id="UP001148737"/>
    </source>
</evidence>